<dbReference type="SUPFAM" id="SSF46785">
    <property type="entry name" value="Winged helix' DNA-binding domain"/>
    <property type="match status" value="1"/>
</dbReference>
<dbReference type="PRINTS" id="PR00035">
    <property type="entry name" value="HTHGNTR"/>
</dbReference>
<evidence type="ECO:0000259" key="4">
    <source>
        <dbReference type="PROSITE" id="PS50949"/>
    </source>
</evidence>
<evidence type="ECO:0000256" key="1">
    <source>
        <dbReference type="ARBA" id="ARBA00023015"/>
    </source>
</evidence>
<protein>
    <submittedName>
        <fullName evidence="5">GntR family transcriptional regulator</fullName>
    </submittedName>
</protein>
<dbReference type="Gene3D" id="1.10.10.10">
    <property type="entry name" value="Winged helix-like DNA-binding domain superfamily/Winged helix DNA-binding domain"/>
    <property type="match status" value="1"/>
</dbReference>
<evidence type="ECO:0000313" key="5">
    <source>
        <dbReference type="EMBL" id="TRW45878.1"/>
    </source>
</evidence>
<sequence>MQITPIKQDSLGEQVARELRHLIATRRVAGGTPVVEEALANQFGVSRGPVRDALKILAAEGLVTVRGRRAEIRGLTEKDIDELFSLRHMLESTALGLAMDRDPDTLLAGLEAALRQMEAAVTTGGAEAFAQADSRFHSSFFLAAGHSRLTAIWAQYRPSIEMVLRSSRETYQDLAPSIGSHYTLADLIRAGDPGPALHELTEHLDNARRRVRTFYAAEVAAPAS</sequence>
<dbReference type="InterPro" id="IPR008920">
    <property type="entry name" value="TF_FadR/GntR_C"/>
</dbReference>
<dbReference type="GO" id="GO:0003677">
    <property type="term" value="F:DNA binding"/>
    <property type="evidence" value="ECO:0007669"/>
    <property type="project" value="UniProtKB-KW"/>
</dbReference>
<feature type="domain" description="HTH gntR-type" evidence="4">
    <location>
        <begin position="9"/>
        <end position="80"/>
    </location>
</feature>
<dbReference type="Pfam" id="PF07729">
    <property type="entry name" value="FCD"/>
    <property type="match status" value="1"/>
</dbReference>
<gene>
    <name evidence="5" type="ORF">FJ693_07655</name>
</gene>
<keyword evidence="1" id="KW-0805">Transcription regulation</keyword>
<organism evidence="5 6">
    <name type="scientific">Georgenia yuyongxinii</name>
    <dbReference type="NCBI Taxonomy" id="2589797"/>
    <lineage>
        <taxon>Bacteria</taxon>
        <taxon>Bacillati</taxon>
        <taxon>Actinomycetota</taxon>
        <taxon>Actinomycetes</taxon>
        <taxon>Micrococcales</taxon>
        <taxon>Bogoriellaceae</taxon>
        <taxon>Georgenia</taxon>
    </lineage>
</organism>
<dbReference type="InterPro" id="IPR036388">
    <property type="entry name" value="WH-like_DNA-bd_sf"/>
</dbReference>
<name>A0A552WSQ2_9MICO</name>
<dbReference type="CDD" id="cd07377">
    <property type="entry name" value="WHTH_GntR"/>
    <property type="match status" value="1"/>
</dbReference>
<dbReference type="SMART" id="SM00895">
    <property type="entry name" value="FCD"/>
    <property type="match status" value="1"/>
</dbReference>
<dbReference type="SUPFAM" id="SSF48008">
    <property type="entry name" value="GntR ligand-binding domain-like"/>
    <property type="match status" value="1"/>
</dbReference>
<dbReference type="PANTHER" id="PTHR43537:SF24">
    <property type="entry name" value="GLUCONATE OPERON TRANSCRIPTIONAL REPRESSOR"/>
    <property type="match status" value="1"/>
</dbReference>
<dbReference type="PROSITE" id="PS50949">
    <property type="entry name" value="HTH_GNTR"/>
    <property type="match status" value="1"/>
</dbReference>
<dbReference type="Pfam" id="PF00392">
    <property type="entry name" value="GntR"/>
    <property type="match status" value="1"/>
</dbReference>
<dbReference type="InterPro" id="IPR011711">
    <property type="entry name" value="GntR_C"/>
</dbReference>
<dbReference type="PANTHER" id="PTHR43537">
    <property type="entry name" value="TRANSCRIPTIONAL REGULATOR, GNTR FAMILY"/>
    <property type="match status" value="1"/>
</dbReference>
<dbReference type="Proteomes" id="UP000318693">
    <property type="component" value="Unassembled WGS sequence"/>
</dbReference>
<keyword evidence="6" id="KW-1185">Reference proteome</keyword>
<dbReference type="SMART" id="SM00345">
    <property type="entry name" value="HTH_GNTR"/>
    <property type="match status" value="1"/>
</dbReference>
<keyword evidence="3" id="KW-0804">Transcription</keyword>
<keyword evidence="2" id="KW-0238">DNA-binding</keyword>
<dbReference type="GO" id="GO:0003700">
    <property type="term" value="F:DNA-binding transcription factor activity"/>
    <property type="evidence" value="ECO:0007669"/>
    <property type="project" value="InterPro"/>
</dbReference>
<dbReference type="RefSeq" id="WP_143417940.1">
    <property type="nucleotide sequence ID" value="NZ_VJXR01000016.1"/>
</dbReference>
<dbReference type="InterPro" id="IPR036390">
    <property type="entry name" value="WH_DNA-bd_sf"/>
</dbReference>
<dbReference type="Gene3D" id="1.20.120.530">
    <property type="entry name" value="GntR ligand-binding domain-like"/>
    <property type="match status" value="1"/>
</dbReference>
<comment type="caution">
    <text evidence="5">The sequence shown here is derived from an EMBL/GenBank/DDBJ whole genome shotgun (WGS) entry which is preliminary data.</text>
</comment>
<evidence type="ECO:0000313" key="6">
    <source>
        <dbReference type="Proteomes" id="UP000318693"/>
    </source>
</evidence>
<dbReference type="AlphaFoldDB" id="A0A552WSQ2"/>
<accession>A0A552WSQ2</accession>
<reference evidence="5 6" key="1">
    <citation type="submission" date="2019-07" db="EMBL/GenBank/DDBJ databases">
        <title>Georgenia wutianyii sp. nov. and Georgenia *** sp. nov. isolated from plateau pika (Ochotona curzoniae) in the Qinghai-Tibet plateau of China.</title>
        <authorList>
            <person name="Tian Z."/>
        </authorList>
    </citation>
    <scope>NUCLEOTIDE SEQUENCE [LARGE SCALE GENOMIC DNA]</scope>
    <source>
        <strain evidence="5 6">Z446</strain>
    </source>
</reference>
<dbReference type="InterPro" id="IPR000524">
    <property type="entry name" value="Tscrpt_reg_HTH_GntR"/>
</dbReference>
<proteinExistence type="predicted"/>
<evidence type="ECO:0000256" key="2">
    <source>
        <dbReference type="ARBA" id="ARBA00023125"/>
    </source>
</evidence>
<evidence type="ECO:0000256" key="3">
    <source>
        <dbReference type="ARBA" id="ARBA00023163"/>
    </source>
</evidence>
<dbReference type="EMBL" id="VJXR01000016">
    <property type="protein sequence ID" value="TRW45878.1"/>
    <property type="molecule type" value="Genomic_DNA"/>
</dbReference>